<dbReference type="PANTHER" id="PTHR33909">
    <property type="entry name" value="SEC TRANSLOCON ACCESSORY COMPLEX SUBUNIT YAJC"/>
    <property type="match status" value="1"/>
</dbReference>
<comment type="subcellular location">
    <subcellularLocation>
        <location evidence="1">Cell membrane</location>
        <topology evidence="1">Single-pass membrane protein</topology>
    </subcellularLocation>
</comment>
<protein>
    <recommendedName>
        <fullName evidence="3">Sec translocon accessory complex subunit YajC</fullName>
    </recommendedName>
</protein>
<keyword evidence="6 11" id="KW-0812">Transmembrane</keyword>
<dbReference type="PANTHER" id="PTHR33909:SF1">
    <property type="entry name" value="SEC TRANSLOCON ACCESSORY COMPLEX SUBUNIT YAJC"/>
    <property type="match status" value="1"/>
</dbReference>
<evidence type="ECO:0000256" key="8">
    <source>
        <dbReference type="ARBA" id="ARBA00022989"/>
    </source>
</evidence>
<evidence type="ECO:0000256" key="5">
    <source>
        <dbReference type="ARBA" id="ARBA00022475"/>
    </source>
</evidence>
<evidence type="ECO:0000256" key="3">
    <source>
        <dbReference type="ARBA" id="ARBA00014962"/>
    </source>
</evidence>
<keyword evidence="7" id="KW-0653">Protein transport</keyword>
<dbReference type="OrthoDB" id="9811406at2"/>
<evidence type="ECO:0000313" key="12">
    <source>
        <dbReference type="EMBL" id="RUO20436.1"/>
    </source>
</evidence>
<dbReference type="EMBL" id="PIPJ01000005">
    <property type="protein sequence ID" value="RUO20436.1"/>
    <property type="molecule type" value="Genomic_DNA"/>
</dbReference>
<dbReference type="GO" id="GO:0015031">
    <property type="term" value="P:protein transport"/>
    <property type="evidence" value="ECO:0007669"/>
    <property type="project" value="UniProtKB-KW"/>
</dbReference>
<dbReference type="InterPro" id="IPR003849">
    <property type="entry name" value="Preprotein_translocase_YajC"/>
</dbReference>
<evidence type="ECO:0000256" key="1">
    <source>
        <dbReference type="ARBA" id="ARBA00004162"/>
    </source>
</evidence>
<proteinExistence type="inferred from homology"/>
<organism evidence="12 13">
    <name type="scientific">Aliidiomarina iranensis</name>
    <dbReference type="NCBI Taxonomy" id="1434071"/>
    <lineage>
        <taxon>Bacteria</taxon>
        <taxon>Pseudomonadati</taxon>
        <taxon>Pseudomonadota</taxon>
        <taxon>Gammaproteobacteria</taxon>
        <taxon>Alteromonadales</taxon>
        <taxon>Idiomarinaceae</taxon>
        <taxon>Aliidiomarina</taxon>
    </lineage>
</organism>
<name>A0A432VV70_9GAMM</name>
<evidence type="ECO:0000256" key="4">
    <source>
        <dbReference type="ARBA" id="ARBA00022448"/>
    </source>
</evidence>
<dbReference type="GO" id="GO:0005886">
    <property type="term" value="C:plasma membrane"/>
    <property type="evidence" value="ECO:0007669"/>
    <property type="project" value="UniProtKB-SubCell"/>
</dbReference>
<keyword evidence="5" id="KW-1003">Cell membrane</keyword>
<dbReference type="PRINTS" id="PR01853">
    <property type="entry name" value="YAJCTRNLCASE"/>
</dbReference>
<dbReference type="RefSeq" id="WP_126767407.1">
    <property type="nucleotide sequence ID" value="NZ_PIPJ01000005.1"/>
</dbReference>
<evidence type="ECO:0000256" key="9">
    <source>
        <dbReference type="ARBA" id="ARBA00023010"/>
    </source>
</evidence>
<keyword evidence="13" id="KW-1185">Reference proteome</keyword>
<dbReference type="AlphaFoldDB" id="A0A432VV70"/>
<feature type="transmembrane region" description="Helical" evidence="11">
    <location>
        <begin position="20"/>
        <end position="38"/>
    </location>
</feature>
<evidence type="ECO:0000256" key="6">
    <source>
        <dbReference type="ARBA" id="ARBA00022692"/>
    </source>
</evidence>
<evidence type="ECO:0000256" key="7">
    <source>
        <dbReference type="ARBA" id="ARBA00022927"/>
    </source>
</evidence>
<dbReference type="NCBIfam" id="TIGR00739">
    <property type="entry name" value="yajC"/>
    <property type="match status" value="1"/>
</dbReference>
<evidence type="ECO:0000256" key="10">
    <source>
        <dbReference type="ARBA" id="ARBA00023136"/>
    </source>
</evidence>
<reference evidence="13" key="1">
    <citation type="journal article" date="2018" name="Front. Microbiol.">
        <title>Genome-Based Analysis Reveals the Taxonomy and Diversity of the Family Idiomarinaceae.</title>
        <authorList>
            <person name="Liu Y."/>
            <person name="Lai Q."/>
            <person name="Shao Z."/>
        </authorList>
    </citation>
    <scope>NUCLEOTIDE SEQUENCE [LARGE SCALE GENOMIC DNA]</scope>
    <source>
        <strain evidence="13">GBPy7</strain>
    </source>
</reference>
<evidence type="ECO:0000256" key="2">
    <source>
        <dbReference type="ARBA" id="ARBA00006742"/>
    </source>
</evidence>
<dbReference type="Proteomes" id="UP000288395">
    <property type="component" value="Unassembled WGS sequence"/>
</dbReference>
<sequence length="110" mass="11867">MDFLIANAYAQQAGQEGGTASLVIMLLLFGLIFYFLIYRPQAKRVKEHKSLVSSLAKTDEVLLQGGLIGKIVKVAEDNDFMVIALTEGVEVTVQKSAVAAVLPKGTIKTL</sequence>
<comment type="caution">
    <text evidence="12">The sequence shown here is derived from an EMBL/GenBank/DDBJ whole genome shotgun (WGS) entry which is preliminary data.</text>
</comment>
<gene>
    <name evidence="12" type="ORF">CWE08_08190</name>
</gene>
<keyword evidence="10 11" id="KW-0472">Membrane</keyword>
<evidence type="ECO:0000313" key="13">
    <source>
        <dbReference type="Proteomes" id="UP000288395"/>
    </source>
</evidence>
<keyword evidence="9" id="KW-0811">Translocation</keyword>
<dbReference type="SMART" id="SM01323">
    <property type="entry name" value="YajC"/>
    <property type="match status" value="1"/>
</dbReference>
<evidence type="ECO:0000256" key="11">
    <source>
        <dbReference type="SAM" id="Phobius"/>
    </source>
</evidence>
<comment type="similarity">
    <text evidence="2">Belongs to the YajC family.</text>
</comment>
<keyword evidence="4" id="KW-0813">Transport</keyword>
<accession>A0A432VV70</accession>
<dbReference type="Pfam" id="PF02699">
    <property type="entry name" value="YajC"/>
    <property type="match status" value="1"/>
</dbReference>
<keyword evidence="8 11" id="KW-1133">Transmembrane helix</keyword>